<accession>A0A368HJK9</accession>
<dbReference type="Proteomes" id="UP000253250">
    <property type="component" value="Unassembled WGS sequence"/>
</dbReference>
<sequence>MVTTTPPIPNIALSAAPGLSAAQYARLQHALLGAPASLFQALGLPRFVIAHARQYRGQDRLLKIYWGY</sequence>
<protein>
    <submittedName>
        <fullName evidence="1">Uncharacterized protein</fullName>
    </submittedName>
</protein>
<evidence type="ECO:0000313" key="2">
    <source>
        <dbReference type="Proteomes" id="UP000253250"/>
    </source>
</evidence>
<dbReference type="EMBL" id="PSYR01000001">
    <property type="protein sequence ID" value="RCN58658.1"/>
    <property type="molecule type" value="Genomic_DNA"/>
</dbReference>
<name>A0A368HJK9_9GAMM</name>
<proteinExistence type="predicted"/>
<dbReference type="OrthoDB" id="5792173at2"/>
<gene>
    <name evidence="1" type="ORF">C4900_02425</name>
</gene>
<comment type="caution">
    <text evidence="1">The sequence shown here is derived from an EMBL/GenBank/DDBJ whole genome shotgun (WGS) entry which is preliminary data.</text>
</comment>
<dbReference type="AlphaFoldDB" id="A0A368HJK9"/>
<dbReference type="RefSeq" id="WP_114282261.1">
    <property type="nucleotide sequence ID" value="NZ_PSYR01000001.1"/>
</dbReference>
<organism evidence="1 2">
    <name type="scientific">Acidiferrobacter thiooxydans</name>
    <dbReference type="NCBI Taxonomy" id="163359"/>
    <lineage>
        <taxon>Bacteria</taxon>
        <taxon>Pseudomonadati</taxon>
        <taxon>Pseudomonadota</taxon>
        <taxon>Gammaproteobacteria</taxon>
        <taxon>Acidiferrobacterales</taxon>
        <taxon>Acidiferrobacteraceae</taxon>
        <taxon>Acidiferrobacter</taxon>
    </lineage>
</organism>
<keyword evidence="2" id="KW-1185">Reference proteome</keyword>
<evidence type="ECO:0000313" key="1">
    <source>
        <dbReference type="EMBL" id="RCN58658.1"/>
    </source>
</evidence>
<reference evidence="1 2" key="1">
    <citation type="submission" date="2018-02" db="EMBL/GenBank/DDBJ databases">
        <title>Insights into the biology of acidophilic members of the Acidiferrobacteraceae family derived from comparative genomic analyses.</title>
        <authorList>
            <person name="Issotta F."/>
            <person name="Thyssen C."/>
            <person name="Mena C."/>
            <person name="Moya A."/>
            <person name="Bellenberg S."/>
            <person name="Sproer C."/>
            <person name="Covarrubias P.C."/>
            <person name="Sand W."/>
            <person name="Quatrini R."/>
            <person name="Vera M."/>
        </authorList>
    </citation>
    <scope>NUCLEOTIDE SEQUENCE [LARGE SCALE GENOMIC DNA]</scope>
    <source>
        <strain evidence="2">m-1</strain>
    </source>
</reference>